<dbReference type="Proteomes" id="UP000677228">
    <property type="component" value="Unassembled WGS sequence"/>
</dbReference>
<dbReference type="EMBL" id="CAJNOK010044590">
    <property type="protein sequence ID" value="CAF1575058.1"/>
    <property type="molecule type" value="Genomic_DNA"/>
</dbReference>
<protein>
    <submittedName>
        <fullName evidence="2">Uncharacterized protein</fullName>
    </submittedName>
</protein>
<reference evidence="2" key="1">
    <citation type="submission" date="2021-02" db="EMBL/GenBank/DDBJ databases">
        <authorList>
            <person name="Nowell W R."/>
        </authorList>
    </citation>
    <scope>NUCLEOTIDE SEQUENCE</scope>
</reference>
<proteinExistence type="predicted"/>
<keyword evidence="5" id="KW-1185">Reference proteome</keyword>
<gene>
    <name evidence="2" type="ORF">GPM918_LOCUS43612</name>
    <name evidence="1" type="ORF">OVA965_LOCUS40608</name>
    <name evidence="4" type="ORF">SRO942_LOCUS45150</name>
    <name evidence="3" type="ORF">TMI583_LOCUS42071</name>
</gene>
<dbReference type="Proteomes" id="UP000663829">
    <property type="component" value="Unassembled WGS sequence"/>
</dbReference>
<dbReference type="EMBL" id="CAJOBC010107227">
    <property type="protein sequence ID" value="CAF4507688.1"/>
    <property type="molecule type" value="Genomic_DNA"/>
</dbReference>
<evidence type="ECO:0000313" key="3">
    <source>
        <dbReference type="EMBL" id="CAF4371486.1"/>
    </source>
</evidence>
<accession>A0A816C6P8</accession>
<dbReference type="Proteomes" id="UP000681722">
    <property type="component" value="Unassembled WGS sequence"/>
</dbReference>
<evidence type="ECO:0000313" key="2">
    <source>
        <dbReference type="EMBL" id="CAF1619081.1"/>
    </source>
</evidence>
<dbReference type="EMBL" id="CAJNOQ010040146">
    <property type="protein sequence ID" value="CAF1619081.1"/>
    <property type="molecule type" value="Genomic_DNA"/>
</dbReference>
<dbReference type="OrthoDB" id="10251727at2759"/>
<sequence>KHTKNDPKQLNVSLNQDYLSQTQLGELTTLESHNINVIAKPIGEIN</sequence>
<evidence type="ECO:0000313" key="5">
    <source>
        <dbReference type="Proteomes" id="UP000663829"/>
    </source>
</evidence>
<dbReference type="Proteomes" id="UP000682733">
    <property type="component" value="Unassembled WGS sequence"/>
</dbReference>
<dbReference type="EMBL" id="CAJOBA010067492">
    <property type="protein sequence ID" value="CAF4371486.1"/>
    <property type="molecule type" value="Genomic_DNA"/>
</dbReference>
<dbReference type="AlphaFoldDB" id="A0A816C6P8"/>
<organism evidence="2 5">
    <name type="scientific">Didymodactylos carnosus</name>
    <dbReference type="NCBI Taxonomy" id="1234261"/>
    <lineage>
        <taxon>Eukaryota</taxon>
        <taxon>Metazoa</taxon>
        <taxon>Spiralia</taxon>
        <taxon>Gnathifera</taxon>
        <taxon>Rotifera</taxon>
        <taxon>Eurotatoria</taxon>
        <taxon>Bdelloidea</taxon>
        <taxon>Philodinida</taxon>
        <taxon>Philodinidae</taxon>
        <taxon>Didymodactylos</taxon>
    </lineage>
</organism>
<evidence type="ECO:0000313" key="4">
    <source>
        <dbReference type="EMBL" id="CAF4507688.1"/>
    </source>
</evidence>
<comment type="caution">
    <text evidence="2">The sequence shown here is derived from an EMBL/GenBank/DDBJ whole genome shotgun (WGS) entry which is preliminary data.</text>
</comment>
<name>A0A816C6P8_9BILA</name>
<feature type="non-terminal residue" evidence="2">
    <location>
        <position position="1"/>
    </location>
</feature>
<evidence type="ECO:0000313" key="1">
    <source>
        <dbReference type="EMBL" id="CAF1575058.1"/>
    </source>
</evidence>